<evidence type="ECO:0000256" key="1">
    <source>
        <dbReference type="SAM" id="MobiDB-lite"/>
    </source>
</evidence>
<accession>A0A2K1IQJ7</accession>
<dbReference type="EnsemblPlants" id="Pp3c21_3430V3.1">
    <property type="protein sequence ID" value="PAC:32916383.CDS.1"/>
    <property type="gene ID" value="Pp3c21_3430"/>
</dbReference>
<keyword evidence="4" id="KW-1185">Reference proteome</keyword>
<dbReference type="EMBL" id="ABEU02000021">
    <property type="protein sequence ID" value="PNR31551.1"/>
    <property type="molecule type" value="Genomic_DNA"/>
</dbReference>
<gene>
    <name evidence="2" type="ORF">PHYPA_025672</name>
</gene>
<organism evidence="2">
    <name type="scientific">Physcomitrium patens</name>
    <name type="common">Spreading-leaved earth moss</name>
    <name type="synonym">Physcomitrella patens</name>
    <dbReference type="NCBI Taxonomy" id="3218"/>
    <lineage>
        <taxon>Eukaryota</taxon>
        <taxon>Viridiplantae</taxon>
        <taxon>Streptophyta</taxon>
        <taxon>Embryophyta</taxon>
        <taxon>Bryophyta</taxon>
        <taxon>Bryophytina</taxon>
        <taxon>Bryopsida</taxon>
        <taxon>Funariidae</taxon>
        <taxon>Funariales</taxon>
        <taxon>Funariaceae</taxon>
        <taxon>Physcomitrium</taxon>
    </lineage>
</organism>
<sequence length="102" mass="11511">MSHLVMPANITLSTRPSYIPLKNQPVLCIGKLPIAKQIVHLRKPNLKQSNQEGRKNEHGKEKNIPSTAYAQIELWLSDKQEKIAACFHRNTTQASVLANKRS</sequence>
<feature type="compositionally biased region" description="Basic and acidic residues" evidence="1">
    <location>
        <begin position="52"/>
        <end position="63"/>
    </location>
</feature>
<dbReference type="InParanoid" id="A0A2K1IQJ7"/>
<dbReference type="Gramene" id="Pp3c21_3430V3.1">
    <property type="protein sequence ID" value="PAC:32916383.CDS.1"/>
    <property type="gene ID" value="Pp3c21_3430"/>
</dbReference>
<dbReference type="Proteomes" id="UP000006727">
    <property type="component" value="Chromosome 21"/>
</dbReference>
<evidence type="ECO:0000313" key="2">
    <source>
        <dbReference type="EMBL" id="PNR31551.1"/>
    </source>
</evidence>
<proteinExistence type="predicted"/>
<evidence type="ECO:0000313" key="4">
    <source>
        <dbReference type="Proteomes" id="UP000006727"/>
    </source>
</evidence>
<feature type="region of interest" description="Disordered" evidence="1">
    <location>
        <begin position="42"/>
        <end position="65"/>
    </location>
</feature>
<protein>
    <submittedName>
        <fullName evidence="2 3">Uncharacterized protein</fullName>
    </submittedName>
</protein>
<reference evidence="2 4" key="2">
    <citation type="journal article" date="2018" name="Plant J.">
        <title>The Physcomitrella patens chromosome-scale assembly reveals moss genome structure and evolution.</title>
        <authorList>
            <person name="Lang D."/>
            <person name="Ullrich K.K."/>
            <person name="Murat F."/>
            <person name="Fuchs J."/>
            <person name="Jenkins J."/>
            <person name="Haas F.B."/>
            <person name="Piednoel M."/>
            <person name="Gundlach H."/>
            <person name="Van Bel M."/>
            <person name="Meyberg R."/>
            <person name="Vives C."/>
            <person name="Morata J."/>
            <person name="Symeonidi A."/>
            <person name="Hiss M."/>
            <person name="Muchero W."/>
            <person name="Kamisugi Y."/>
            <person name="Saleh O."/>
            <person name="Blanc G."/>
            <person name="Decker E.L."/>
            <person name="van Gessel N."/>
            <person name="Grimwood J."/>
            <person name="Hayes R.D."/>
            <person name="Graham S.W."/>
            <person name="Gunter L.E."/>
            <person name="McDaniel S.F."/>
            <person name="Hoernstein S.N.W."/>
            <person name="Larsson A."/>
            <person name="Li F.W."/>
            <person name="Perroud P.F."/>
            <person name="Phillips J."/>
            <person name="Ranjan P."/>
            <person name="Rokshar D.S."/>
            <person name="Rothfels C.J."/>
            <person name="Schneider L."/>
            <person name="Shu S."/>
            <person name="Stevenson D.W."/>
            <person name="Thummler F."/>
            <person name="Tillich M."/>
            <person name="Villarreal Aguilar J.C."/>
            <person name="Widiez T."/>
            <person name="Wong G.K."/>
            <person name="Wymore A."/>
            <person name="Zhang Y."/>
            <person name="Zimmer A.D."/>
            <person name="Quatrano R.S."/>
            <person name="Mayer K.F.X."/>
            <person name="Goodstein D."/>
            <person name="Casacuberta J.M."/>
            <person name="Vandepoele K."/>
            <person name="Reski R."/>
            <person name="Cuming A.C."/>
            <person name="Tuskan G.A."/>
            <person name="Maumus F."/>
            <person name="Salse J."/>
            <person name="Schmutz J."/>
            <person name="Rensing S.A."/>
        </authorList>
    </citation>
    <scope>NUCLEOTIDE SEQUENCE [LARGE SCALE GENOMIC DNA]</scope>
    <source>
        <strain evidence="3 4">cv. Gransden 2004</strain>
    </source>
</reference>
<name>A0A2K1IQJ7_PHYPA</name>
<reference evidence="3" key="3">
    <citation type="submission" date="2020-12" db="UniProtKB">
        <authorList>
            <consortium name="EnsemblPlants"/>
        </authorList>
    </citation>
    <scope>IDENTIFICATION</scope>
</reference>
<evidence type="ECO:0000313" key="3">
    <source>
        <dbReference type="EnsemblPlants" id="PAC:32916383.CDS.1"/>
    </source>
</evidence>
<dbReference type="AlphaFoldDB" id="A0A2K1IQJ7"/>
<reference evidence="2 4" key="1">
    <citation type="journal article" date="2008" name="Science">
        <title>The Physcomitrella genome reveals evolutionary insights into the conquest of land by plants.</title>
        <authorList>
            <person name="Rensing S."/>
            <person name="Lang D."/>
            <person name="Zimmer A."/>
            <person name="Terry A."/>
            <person name="Salamov A."/>
            <person name="Shapiro H."/>
            <person name="Nishiyama T."/>
            <person name="Perroud P.-F."/>
            <person name="Lindquist E."/>
            <person name="Kamisugi Y."/>
            <person name="Tanahashi T."/>
            <person name="Sakakibara K."/>
            <person name="Fujita T."/>
            <person name="Oishi K."/>
            <person name="Shin-I T."/>
            <person name="Kuroki Y."/>
            <person name="Toyoda A."/>
            <person name="Suzuki Y."/>
            <person name="Hashimoto A."/>
            <person name="Yamaguchi K."/>
            <person name="Sugano A."/>
            <person name="Kohara Y."/>
            <person name="Fujiyama A."/>
            <person name="Anterola A."/>
            <person name="Aoki S."/>
            <person name="Ashton N."/>
            <person name="Barbazuk W.B."/>
            <person name="Barker E."/>
            <person name="Bennetzen J."/>
            <person name="Bezanilla M."/>
            <person name="Blankenship R."/>
            <person name="Cho S.H."/>
            <person name="Dutcher S."/>
            <person name="Estelle M."/>
            <person name="Fawcett J.A."/>
            <person name="Gundlach H."/>
            <person name="Hanada K."/>
            <person name="Heyl A."/>
            <person name="Hicks K.A."/>
            <person name="Hugh J."/>
            <person name="Lohr M."/>
            <person name="Mayer K."/>
            <person name="Melkozernov A."/>
            <person name="Murata T."/>
            <person name="Nelson D."/>
            <person name="Pils B."/>
            <person name="Prigge M."/>
            <person name="Reiss B."/>
            <person name="Renner T."/>
            <person name="Rombauts S."/>
            <person name="Rushton P."/>
            <person name="Sanderfoot A."/>
            <person name="Schween G."/>
            <person name="Shiu S.-H."/>
            <person name="Stueber K."/>
            <person name="Theodoulou F.L."/>
            <person name="Tu H."/>
            <person name="Van de Peer Y."/>
            <person name="Verrier P.J."/>
            <person name="Waters E."/>
            <person name="Wood A."/>
            <person name="Yang L."/>
            <person name="Cove D."/>
            <person name="Cuming A."/>
            <person name="Hasebe M."/>
            <person name="Lucas S."/>
            <person name="Mishler D.B."/>
            <person name="Reski R."/>
            <person name="Grigoriev I."/>
            <person name="Quatrano R.S."/>
            <person name="Boore J.L."/>
        </authorList>
    </citation>
    <scope>NUCLEOTIDE SEQUENCE [LARGE SCALE GENOMIC DNA]</scope>
    <source>
        <strain evidence="3 4">cv. Gransden 2004</strain>
    </source>
</reference>